<feature type="transmembrane region" description="Helical" evidence="1">
    <location>
        <begin position="210"/>
        <end position="232"/>
    </location>
</feature>
<dbReference type="Proteomes" id="UP000463224">
    <property type="component" value="Unassembled WGS sequence"/>
</dbReference>
<comment type="caution">
    <text evidence="3">The sequence shown here is derived from an EMBL/GenBank/DDBJ whole genome shotgun (WGS) entry which is preliminary data.</text>
</comment>
<dbReference type="Pfam" id="PF00892">
    <property type="entry name" value="EamA"/>
    <property type="match status" value="1"/>
</dbReference>
<feature type="transmembrane region" description="Helical" evidence="1">
    <location>
        <begin position="151"/>
        <end position="171"/>
    </location>
</feature>
<keyword evidence="1" id="KW-0472">Membrane</keyword>
<proteinExistence type="predicted"/>
<gene>
    <name evidence="3" type="ORF">GN330_12625</name>
</gene>
<feature type="transmembrane region" description="Helical" evidence="1">
    <location>
        <begin position="9"/>
        <end position="29"/>
    </location>
</feature>
<protein>
    <submittedName>
        <fullName evidence="3">EamA family transporter</fullName>
    </submittedName>
</protein>
<dbReference type="EMBL" id="WPHG01000003">
    <property type="protein sequence ID" value="MVA98088.1"/>
    <property type="molecule type" value="Genomic_DNA"/>
</dbReference>
<accession>A0A844QJ60</accession>
<sequence>MVKAADDRALTLAAVSAAHAAAGIALIAVSDPPALASWPSVLASTAIHYAYYALLFSAYRLGDLSQVYPISRGMAPALVAVGTFLLIGETMSLTGWGGLGLVTLGIGTIAFQRGAAQADRTAIGVAALLGLAIAAYSVADGIGVRLSESPTGYMGWLFLLEAPVPLAILWRRRAIRNPIDWRVFVLGLVGGVLSVTAYGLVLYAKTIAPIAAVSAVRESSVIIAALIGVLVFGERPWQGRVLAALLVAAGVVVLATSG</sequence>
<feature type="transmembrane region" description="Helical" evidence="1">
    <location>
        <begin position="239"/>
        <end position="257"/>
    </location>
</feature>
<evidence type="ECO:0000259" key="2">
    <source>
        <dbReference type="Pfam" id="PF00892"/>
    </source>
</evidence>
<feature type="transmembrane region" description="Helical" evidence="1">
    <location>
        <begin position="93"/>
        <end position="111"/>
    </location>
</feature>
<feature type="transmembrane region" description="Helical" evidence="1">
    <location>
        <begin position="67"/>
        <end position="87"/>
    </location>
</feature>
<feature type="transmembrane region" description="Helical" evidence="1">
    <location>
        <begin position="35"/>
        <end position="55"/>
    </location>
</feature>
<keyword evidence="4" id="KW-1185">Reference proteome</keyword>
<evidence type="ECO:0000313" key="3">
    <source>
        <dbReference type="EMBL" id="MVA98088.1"/>
    </source>
</evidence>
<keyword evidence="1" id="KW-1133">Transmembrane helix</keyword>
<organism evidence="3 4">
    <name type="scientific">Nitratireductor arenosus</name>
    <dbReference type="NCBI Taxonomy" id="2682096"/>
    <lineage>
        <taxon>Bacteria</taxon>
        <taxon>Pseudomonadati</taxon>
        <taxon>Pseudomonadota</taxon>
        <taxon>Alphaproteobacteria</taxon>
        <taxon>Hyphomicrobiales</taxon>
        <taxon>Phyllobacteriaceae</taxon>
        <taxon>Nitratireductor</taxon>
    </lineage>
</organism>
<keyword evidence="1" id="KW-0812">Transmembrane</keyword>
<evidence type="ECO:0000313" key="4">
    <source>
        <dbReference type="Proteomes" id="UP000463224"/>
    </source>
</evidence>
<name>A0A844QJ60_9HYPH</name>
<reference evidence="3 4" key="1">
    <citation type="submission" date="2019-12" db="EMBL/GenBank/DDBJ databases">
        <title>Nitratireductor arenosus sp. nov., Isolated from sea sand, Jeju island, South Korea.</title>
        <authorList>
            <person name="Kim W."/>
        </authorList>
    </citation>
    <scope>NUCLEOTIDE SEQUENCE [LARGE SCALE GENOMIC DNA]</scope>
    <source>
        <strain evidence="3 4">CAU 1489</strain>
    </source>
</reference>
<evidence type="ECO:0000256" key="1">
    <source>
        <dbReference type="SAM" id="Phobius"/>
    </source>
</evidence>
<feature type="domain" description="EamA" evidence="2">
    <location>
        <begin position="123"/>
        <end position="255"/>
    </location>
</feature>
<feature type="transmembrane region" description="Helical" evidence="1">
    <location>
        <begin position="183"/>
        <end position="204"/>
    </location>
</feature>
<dbReference type="AlphaFoldDB" id="A0A844QJ60"/>
<feature type="transmembrane region" description="Helical" evidence="1">
    <location>
        <begin position="123"/>
        <end position="139"/>
    </location>
</feature>
<dbReference type="InterPro" id="IPR037185">
    <property type="entry name" value="EmrE-like"/>
</dbReference>
<dbReference type="SUPFAM" id="SSF103481">
    <property type="entry name" value="Multidrug resistance efflux transporter EmrE"/>
    <property type="match status" value="2"/>
</dbReference>
<dbReference type="GO" id="GO:0016020">
    <property type="term" value="C:membrane"/>
    <property type="evidence" value="ECO:0007669"/>
    <property type="project" value="InterPro"/>
</dbReference>
<dbReference type="Gene3D" id="1.10.3730.20">
    <property type="match status" value="1"/>
</dbReference>
<dbReference type="InterPro" id="IPR000620">
    <property type="entry name" value="EamA_dom"/>
</dbReference>